<comment type="caution">
    <text evidence="3">The sequence shown here is derived from an EMBL/GenBank/DDBJ whole genome shotgun (WGS) entry which is preliminary data.</text>
</comment>
<feature type="compositionally biased region" description="Basic and acidic residues" evidence="1">
    <location>
        <begin position="1375"/>
        <end position="1393"/>
    </location>
</feature>
<feature type="compositionally biased region" description="Basic and acidic residues" evidence="1">
    <location>
        <begin position="89"/>
        <end position="125"/>
    </location>
</feature>
<dbReference type="Pfam" id="PF02213">
    <property type="entry name" value="GYF"/>
    <property type="match status" value="1"/>
</dbReference>
<reference evidence="3 4" key="1">
    <citation type="submission" date="2024-11" db="EMBL/GenBank/DDBJ databases">
        <title>Chromosome-level genome assembly of Eucalyptus globulus Labill. provides insights into its genome evolution.</title>
        <authorList>
            <person name="Li X."/>
        </authorList>
    </citation>
    <scope>NUCLEOTIDE SEQUENCE [LARGE SCALE GENOMIC DNA]</scope>
    <source>
        <strain evidence="3">CL2024</strain>
        <tissue evidence="3">Fresh tender leaves</tissue>
    </source>
</reference>
<feature type="region of interest" description="Disordered" evidence="1">
    <location>
        <begin position="1073"/>
        <end position="1099"/>
    </location>
</feature>
<feature type="compositionally biased region" description="Polar residues" evidence="1">
    <location>
        <begin position="1090"/>
        <end position="1099"/>
    </location>
</feature>
<protein>
    <recommendedName>
        <fullName evidence="2">GYF domain-containing protein</fullName>
    </recommendedName>
</protein>
<feature type="region of interest" description="Disordered" evidence="1">
    <location>
        <begin position="1493"/>
        <end position="1531"/>
    </location>
</feature>
<dbReference type="PROSITE" id="PS50829">
    <property type="entry name" value="GYF"/>
    <property type="match status" value="1"/>
</dbReference>
<dbReference type="InterPro" id="IPR003169">
    <property type="entry name" value="GYF"/>
</dbReference>
<dbReference type="Proteomes" id="UP001634007">
    <property type="component" value="Unassembled WGS sequence"/>
</dbReference>
<dbReference type="EMBL" id="JBJKBG010000002">
    <property type="protein sequence ID" value="KAL3751945.1"/>
    <property type="molecule type" value="Genomic_DNA"/>
</dbReference>
<feature type="domain" description="GYF" evidence="2">
    <location>
        <begin position="559"/>
        <end position="610"/>
    </location>
</feature>
<evidence type="ECO:0000259" key="2">
    <source>
        <dbReference type="PROSITE" id="PS50829"/>
    </source>
</evidence>
<feature type="region of interest" description="Disordered" evidence="1">
    <location>
        <begin position="1222"/>
        <end position="1250"/>
    </location>
</feature>
<feature type="compositionally biased region" description="Basic and acidic residues" evidence="1">
    <location>
        <begin position="219"/>
        <end position="229"/>
    </location>
</feature>
<gene>
    <name evidence="3" type="ORF">ACJRO7_012723</name>
</gene>
<feature type="compositionally biased region" description="Polar residues" evidence="1">
    <location>
        <begin position="1364"/>
        <end position="1374"/>
    </location>
</feature>
<proteinExistence type="predicted"/>
<feature type="region of interest" description="Disordered" evidence="1">
    <location>
        <begin position="1554"/>
        <end position="1587"/>
    </location>
</feature>
<feature type="region of interest" description="Disordered" evidence="1">
    <location>
        <begin position="1"/>
        <end position="27"/>
    </location>
</feature>
<feature type="region of interest" description="Disordered" evidence="1">
    <location>
        <begin position="1359"/>
        <end position="1393"/>
    </location>
</feature>
<evidence type="ECO:0000313" key="3">
    <source>
        <dbReference type="EMBL" id="KAL3751945.1"/>
    </source>
</evidence>
<dbReference type="SMART" id="SM00444">
    <property type="entry name" value="GYF"/>
    <property type="match status" value="1"/>
</dbReference>
<feature type="compositionally biased region" description="Basic and acidic residues" evidence="1">
    <location>
        <begin position="169"/>
        <end position="207"/>
    </location>
</feature>
<keyword evidence="4" id="KW-1185">Reference proteome</keyword>
<feature type="compositionally biased region" description="Basic and acidic residues" evidence="1">
    <location>
        <begin position="1223"/>
        <end position="1232"/>
    </location>
</feature>
<sequence length="1611" mass="178048">MAEGKFDLPDDLLSSKPADRSFPPPKMEALGGQFEEKVLMGPNDELKDQLASESSIPLSPQWLYAKPTETKMEMRAPSSVLVGNAGDPTQKENWRLEGTDDKKDWRRAVTDNESGRRWREEERETGLLGGRRDRRKPDRRVDNVPVREANEGRTLAASEKWIDGNTRTAGHETRRDSKWSSRWGPEDKDKESRNEKRADAEKEEGHLDNAPLLGSNRGAPERESESRDKWRPRHRMEVHSSISAPYRAAPGFGIERGRVEGSHTGFTVGRGRSSTMGRSLGTIGAAHSDKSESVPGKPILLTDSFCYPRAKLLDIYRKQKVEQSFTSMPDDMEELAPIAQADVAEPLAFLTPDAEEEATLGDIWRGKITGSGAVYNSFRKGRSTENVTGLGDVESADEGKQGILSLVSAEENGDTFQELLETDTSQADNKTATWNSDSRVITLGEDVKNQGVDQKIRAEVSHHGDAVDNGTRGSNEIDSLYFATSQMDIANNGMGTLSAFTNQSQFQDITSPFDIRSKLSNDSTSLFGLTSPLQRQGGNIHPFSSNEAKESERSISAEELSLYYLDPQGEIQGPFLGVDIISWFEQGFFGTDLLVRLADAPEGKPFQELGEVMPHLKGIHAIATGADQILQLDESNALGGKLETGVPAAPPAGKVDDLYIMENRSLPEIRSMSAQNVQGMVSESGVPHLSHLETGFNDFAAQDEEIVFPGRPGSSGHPIGRSTGNIHDASLKPLSHSSVQAESKVPSMQNQSDNMMHPFGLLWSEIEAPNAKHAAASNLPSAMGRGPQFGGISDPALIADNWPDSYRRNAAFDYPNLYQETVASRSFPRMEQESNRLDLSEQLLSRQLQHHHLQQQNLLPFHANSGHSILEQMAGEQLAHQQQLAAHAVPEMEHIMALQLQQQRQHQLQRQLQQQQQQQFQHQQKLLQEQQQSQVQQVQQVLLEQFLRNRLHDPGLAQSPVDPLRANNALDRAILEQQLLNELKQRSHHPARHIDPSLEQMTEAKFARLPQELQELLIARAQRGQLQPLDHQILQEQLQARQFQMGMGLTPNMEERRLGSGWPVDEPDQFLRMHGSHRSHSSGFSPLDFYQQQQGPSNEDQLNFFDRNHSLQERIRQGSYEPSGLSFDRSISLPTGNAGMNLDVLNAMTRVHGLDMQESSTRTKSAAQAKFASELHTRGAPHSLLPNQFHASQLDAMDGHWSENNGQLANDWMESRIQQLHIGPERQKKEQLGKVTPEDPSSWMSDGQDDDKSKQLLMELLHQKSGHQPTQYADVSEGVPGERRPISGFYSSSNALDRPFNLLQDREAGLSNSFPVGSYGSNSSDRASSFENRDELTFRMDSGALAAADPFLSGIHGSGMGFHTNPSRNDNNSAHTKELAEAEGRKGVPKSEGKLKGSLFEVQEAAAEQTGLAATDHGGVPITSFSRHASLGAAAGENTIFYEEGIGNRYPEQISKDHVRVILSKSQDNMMLRGPSQEGQSELVSDPLARLKSAFPSVPDGSRQDQGGNPTKQGVEDIAAGKKDMRFRRTSSCDDAEVSDASFIDMLKSTKKTAPQELQSAAGVSESLEGSQAGRSGKKKGKKGKQIDPALLGFKVTSNRIMMGEIQRIDD</sequence>
<name>A0ABD3LJK8_EUCGL</name>
<feature type="region of interest" description="Disordered" evidence="1">
    <location>
        <begin position="80"/>
        <end position="236"/>
    </location>
</feature>
<feature type="region of interest" description="Disordered" evidence="1">
    <location>
        <begin position="1263"/>
        <end position="1286"/>
    </location>
</feature>
<evidence type="ECO:0000256" key="1">
    <source>
        <dbReference type="SAM" id="MobiDB-lite"/>
    </source>
</evidence>
<dbReference type="InterPro" id="IPR035445">
    <property type="entry name" value="GYF-like_dom_sf"/>
</dbReference>
<dbReference type="SUPFAM" id="SSF55277">
    <property type="entry name" value="GYF domain"/>
    <property type="match status" value="1"/>
</dbReference>
<organism evidence="3 4">
    <name type="scientific">Eucalyptus globulus</name>
    <name type="common">Tasmanian blue gum</name>
    <dbReference type="NCBI Taxonomy" id="34317"/>
    <lineage>
        <taxon>Eukaryota</taxon>
        <taxon>Viridiplantae</taxon>
        <taxon>Streptophyta</taxon>
        <taxon>Embryophyta</taxon>
        <taxon>Tracheophyta</taxon>
        <taxon>Spermatophyta</taxon>
        <taxon>Magnoliopsida</taxon>
        <taxon>eudicotyledons</taxon>
        <taxon>Gunneridae</taxon>
        <taxon>Pentapetalae</taxon>
        <taxon>rosids</taxon>
        <taxon>malvids</taxon>
        <taxon>Myrtales</taxon>
        <taxon>Myrtaceae</taxon>
        <taxon>Myrtoideae</taxon>
        <taxon>Eucalypteae</taxon>
        <taxon>Eucalyptus</taxon>
    </lineage>
</organism>
<dbReference type="Gene3D" id="3.30.1490.40">
    <property type="match status" value="1"/>
</dbReference>
<dbReference type="CDD" id="cd00072">
    <property type="entry name" value="GYF"/>
    <property type="match status" value="1"/>
</dbReference>
<evidence type="ECO:0000313" key="4">
    <source>
        <dbReference type="Proteomes" id="UP001634007"/>
    </source>
</evidence>
<feature type="region of interest" description="Disordered" evidence="1">
    <location>
        <begin position="1311"/>
        <end position="1330"/>
    </location>
</feature>
<dbReference type="PANTHER" id="PTHR46992:SF4">
    <property type="entry name" value="GYF DOMAIN-CONTAINING PROTEIN"/>
    <property type="match status" value="1"/>
</dbReference>
<accession>A0ABD3LJK8</accession>
<dbReference type="PANTHER" id="PTHR46992">
    <property type="entry name" value="GYF DOMAIN-CONTAINING PROTEIN"/>
    <property type="match status" value="1"/>
</dbReference>